<dbReference type="RefSeq" id="WP_168913231.1">
    <property type="nucleotide sequence ID" value="NZ_JABACI010000004.1"/>
</dbReference>
<evidence type="ECO:0000259" key="4">
    <source>
        <dbReference type="Pfam" id="PF07992"/>
    </source>
</evidence>
<feature type="domain" description="FAD/NAD(P)-binding" evidence="4">
    <location>
        <begin position="2"/>
        <end position="130"/>
    </location>
</feature>
<dbReference type="InterPro" id="IPR050097">
    <property type="entry name" value="Ferredoxin-NADP_redctase_2"/>
</dbReference>
<keyword evidence="1" id="KW-0285">Flavoprotein</keyword>
<dbReference type="PANTHER" id="PTHR48105">
    <property type="entry name" value="THIOREDOXIN REDUCTASE 1-RELATED-RELATED"/>
    <property type="match status" value="1"/>
</dbReference>
<sequence>MYDAIVIGGGPAGLQAALTLGRMHRRVLLLDSGEYRNATVEHAHNLLTNDGRDPAELRALARAELREYTTVEVRQDAVESVSGTAGDFSVTTAHGTERARRLILATGVRDELPPVPGLAEQWGRRVAQCPFCHGHEFAGEVIGVAVAGEHAEMIERMLRPVGSAVVLVPPAELAAVHTVDDGLELERTDGTREHVAGLFISPTPHQRAPFAAQLGCGILPSGGVEIDGFGRTTVPGVYAAGDMAHTSAMPGPLVSLAAAIAAGQVAAAAVVRELIAD</sequence>
<dbReference type="InterPro" id="IPR036188">
    <property type="entry name" value="FAD/NAD-bd_sf"/>
</dbReference>
<evidence type="ECO:0000313" key="5">
    <source>
        <dbReference type="EMBL" id="NLP84756.1"/>
    </source>
</evidence>
<protein>
    <submittedName>
        <fullName evidence="5">NAD(P)/FAD-dependent oxidoreductase</fullName>
    </submittedName>
</protein>
<dbReference type="EMBL" id="JABACI010000004">
    <property type="protein sequence ID" value="NLP84756.1"/>
    <property type="molecule type" value="Genomic_DNA"/>
</dbReference>
<accession>A0ABX1KHA0</accession>
<evidence type="ECO:0000256" key="1">
    <source>
        <dbReference type="ARBA" id="ARBA00022630"/>
    </source>
</evidence>
<dbReference type="SUPFAM" id="SSF51905">
    <property type="entry name" value="FAD/NAD(P)-binding domain"/>
    <property type="match status" value="1"/>
</dbReference>
<name>A0ABX1KHA0_9MICO</name>
<organism evidence="5 6">
    <name type="scientific">Microbacterium salsuginis</name>
    <dbReference type="NCBI Taxonomy" id="2722803"/>
    <lineage>
        <taxon>Bacteria</taxon>
        <taxon>Bacillati</taxon>
        <taxon>Actinomycetota</taxon>
        <taxon>Actinomycetes</taxon>
        <taxon>Micrococcales</taxon>
        <taxon>Microbacteriaceae</taxon>
        <taxon>Microbacterium</taxon>
    </lineage>
</organism>
<keyword evidence="6" id="KW-1185">Reference proteome</keyword>
<dbReference type="PRINTS" id="PR00368">
    <property type="entry name" value="FADPNR"/>
</dbReference>
<dbReference type="PRINTS" id="PR00469">
    <property type="entry name" value="PNDRDTASEII"/>
</dbReference>
<comment type="catalytic activity">
    <reaction evidence="3">
        <text>[thioredoxin]-dithiol + NADP(+) = [thioredoxin]-disulfide + NADPH + H(+)</text>
        <dbReference type="Rhea" id="RHEA:20345"/>
        <dbReference type="Rhea" id="RHEA-COMP:10698"/>
        <dbReference type="Rhea" id="RHEA-COMP:10700"/>
        <dbReference type="ChEBI" id="CHEBI:15378"/>
        <dbReference type="ChEBI" id="CHEBI:29950"/>
        <dbReference type="ChEBI" id="CHEBI:50058"/>
        <dbReference type="ChEBI" id="CHEBI:57783"/>
        <dbReference type="ChEBI" id="CHEBI:58349"/>
        <dbReference type="EC" id="1.8.1.9"/>
    </reaction>
</comment>
<dbReference type="Proteomes" id="UP001429745">
    <property type="component" value="Unassembled WGS sequence"/>
</dbReference>
<evidence type="ECO:0000313" key="6">
    <source>
        <dbReference type="Proteomes" id="UP001429745"/>
    </source>
</evidence>
<feature type="domain" description="FAD/NAD(P)-binding" evidence="4">
    <location>
        <begin position="170"/>
        <end position="249"/>
    </location>
</feature>
<dbReference type="Pfam" id="PF07992">
    <property type="entry name" value="Pyr_redox_2"/>
    <property type="match status" value="2"/>
</dbReference>
<gene>
    <name evidence="5" type="ORF">HF576_12935</name>
</gene>
<evidence type="ECO:0000256" key="3">
    <source>
        <dbReference type="ARBA" id="ARBA00048132"/>
    </source>
</evidence>
<dbReference type="Gene3D" id="3.50.50.60">
    <property type="entry name" value="FAD/NAD(P)-binding domain"/>
    <property type="match status" value="3"/>
</dbReference>
<dbReference type="InterPro" id="IPR023753">
    <property type="entry name" value="FAD/NAD-binding_dom"/>
</dbReference>
<comment type="caution">
    <text evidence="5">The sequence shown here is derived from an EMBL/GenBank/DDBJ whole genome shotgun (WGS) entry which is preliminary data.</text>
</comment>
<evidence type="ECO:0000256" key="2">
    <source>
        <dbReference type="ARBA" id="ARBA00023002"/>
    </source>
</evidence>
<reference evidence="5 6" key="1">
    <citation type="submission" date="2020-04" db="EMBL/GenBank/DDBJ databases">
        <title>CFH 90308 Microbacterium sp.</title>
        <authorList>
            <person name="Nie G."/>
            <person name="Ming H."/>
            <person name="Xia T."/>
        </authorList>
    </citation>
    <scope>NUCLEOTIDE SEQUENCE [LARGE SCALE GENOMIC DNA]</scope>
    <source>
        <strain evidence="5 6">CFH 90308</strain>
    </source>
</reference>
<proteinExistence type="predicted"/>
<keyword evidence="2" id="KW-0560">Oxidoreductase</keyword>